<organism evidence="3 4">
    <name type="scientific">Sitophilus oryzae</name>
    <name type="common">Rice weevil</name>
    <name type="synonym">Curculio oryzae</name>
    <dbReference type="NCBI Taxonomy" id="7048"/>
    <lineage>
        <taxon>Eukaryota</taxon>
        <taxon>Metazoa</taxon>
        <taxon>Ecdysozoa</taxon>
        <taxon>Arthropoda</taxon>
        <taxon>Hexapoda</taxon>
        <taxon>Insecta</taxon>
        <taxon>Pterygota</taxon>
        <taxon>Neoptera</taxon>
        <taxon>Endopterygota</taxon>
        <taxon>Coleoptera</taxon>
        <taxon>Polyphaga</taxon>
        <taxon>Cucujiformia</taxon>
        <taxon>Curculionidae</taxon>
        <taxon>Dryophthorinae</taxon>
        <taxon>Sitophilus</taxon>
    </lineage>
</organism>
<dbReference type="InterPro" id="IPR052316">
    <property type="entry name" value="Speedy-Ringo_regulator"/>
</dbReference>
<evidence type="ECO:0000313" key="3">
    <source>
        <dbReference type="Proteomes" id="UP000504635"/>
    </source>
</evidence>
<dbReference type="Proteomes" id="UP000504635">
    <property type="component" value="Unplaced"/>
</dbReference>
<keyword evidence="2" id="KW-0131">Cell cycle</keyword>
<dbReference type="AlphaFoldDB" id="A0A6J2XFS1"/>
<gene>
    <name evidence="4" type="primary">LOC115877919</name>
</gene>
<dbReference type="InterPro" id="IPR020984">
    <property type="entry name" value="Speedy"/>
</dbReference>
<dbReference type="GO" id="GO:0019901">
    <property type="term" value="F:protein kinase binding"/>
    <property type="evidence" value="ECO:0007669"/>
    <property type="project" value="InterPro"/>
</dbReference>
<dbReference type="RefSeq" id="XP_030750127.1">
    <property type="nucleotide sequence ID" value="XM_030894267.1"/>
</dbReference>
<comment type="similarity">
    <text evidence="1">Belongs to the Speedy/Ringo family.</text>
</comment>
<dbReference type="Pfam" id="PF11357">
    <property type="entry name" value="Spy1"/>
    <property type="match status" value="1"/>
</dbReference>
<dbReference type="InParanoid" id="A0A6J2XFS1"/>
<proteinExistence type="inferred from homology"/>
<dbReference type="PANTHER" id="PTHR31545">
    <property type="entry name" value="SEEDY PROTEIN A/C FAMILY MEMBER"/>
    <property type="match status" value="1"/>
</dbReference>
<accession>A0A6J2XFS1</accession>
<dbReference type="PANTHER" id="PTHR31545:SF5">
    <property type="entry name" value="SPEEDY PROTEIN A"/>
    <property type="match status" value="1"/>
</dbReference>
<evidence type="ECO:0000313" key="4">
    <source>
        <dbReference type="RefSeq" id="XP_030750127.1"/>
    </source>
</evidence>
<sequence length="191" mass="22683">MNFQQHVACFIKLLDNNHITEFNKRDVCGALCDKFHLIIIFQYFMRADFKEEDYTPENFFLALTLSHDIYEDTTVLKTIIMGFYYSRKQFVANKLIFQWNKLVLFGRMKYKGYVEKKICNNLIDLVPHKIMAKTRRELHTGFLNNLLLCDKCRCPVNTLHAVKLQKYRTDTEETNSKECKKKKCKSVTTLI</sequence>
<keyword evidence="3" id="KW-1185">Reference proteome</keyword>
<dbReference type="OrthoDB" id="9442170at2759"/>
<evidence type="ECO:0000256" key="1">
    <source>
        <dbReference type="ARBA" id="ARBA00010932"/>
    </source>
</evidence>
<dbReference type="GeneID" id="115877919"/>
<evidence type="ECO:0000256" key="2">
    <source>
        <dbReference type="ARBA" id="ARBA00023306"/>
    </source>
</evidence>
<reference evidence="4" key="1">
    <citation type="submission" date="2025-08" db="UniProtKB">
        <authorList>
            <consortium name="RefSeq"/>
        </authorList>
    </citation>
    <scope>IDENTIFICATION</scope>
    <source>
        <tissue evidence="4">Gonads</tissue>
    </source>
</reference>
<protein>
    <submittedName>
        <fullName evidence="4">Uncharacterized protein LOC115877919 isoform X1</fullName>
    </submittedName>
</protein>
<name>A0A6J2XFS1_SITOR</name>
<dbReference type="KEGG" id="soy:115877919"/>